<proteinExistence type="predicted"/>
<feature type="region of interest" description="Disordered" evidence="1">
    <location>
        <begin position="182"/>
        <end position="210"/>
    </location>
</feature>
<keyword evidence="2" id="KW-0472">Membrane</keyword>
<feature type="region of interest" description="Disordered" evidence="1">
    <location>
        <begin position="261"/>
        <end position="380"/>
    </location>
</feature>
<feature type="transmembrane region" description="Helical" evidence="2">
    <location>
        <begin position="154"/>
        <end position="176"/>
    </location>
</feature>
<reference evidence="3" key="1">
    <citation type="submission" date="2023-03" db="EMBL/GenBank/DDBJ databases">
        <title>Mating type loci evolution in Malassezia.</title>
        <authorList>
            <person name="Coelho M.A."/>
        </authorList>
    </citation>
    <scope>NUCLEOTIDE SEQUENCE</scope>
    <source>
        <strain evidence="3">CBS 9431</strain>
    </source>
</reference>
<gene>
    <name evidence="3" type="ORF">MJAP1_004280</name>
</gene>
<evidence type="ECO:0000256" key="1">
    <source>
        <dbReference type="SAM" id="MobiDB-lite"/>
    </source>
</evidence>
<evidence type="ECO:0000313" key="4">
    <source>
        <dbReference type="Proteomes" id="UP001217754"/>
    </source>
</evidence>
<dbReference type="EMBL" id="CP119966">
    <property type="protein sequence ID" value="WFD41283.1"/>
    <property type="molecule type" value="Genomic_DNA"/>
</dbReference>
<feature type="compositionally biased region" description="Basic and acidic residues" evidence="1">
    <location>
        <begin position="182"/>
        <end position="191"/>
    </location>
</feature>
<sequence>MEKRQRVHVRRADSANCRTKDLYVAPSAGSQVAAGNMTLQWNPKCFSSGKVDVYLYAQQQQSAALPVHAWLGLPASQGSYTVQLLPQWWNATESVQANLQFVPSGSQAWETPYPLSSSFNITNPSGKASQGQSIGSQYVTDLDPSAGQISHGGLAAAIVVPAVVVLGLLVATFLWLRKRAHKREEERRENSMRYSQYAGTHSGGEMTQAASSVPPMSVYNMNHYNMDEPAFLPEHAQQHQGHTPSPLIESNYNLAPVAKEHDDSIDDTQSGPSNGEMEATVDEESEPEQRVVPRSRSSTRLHYAGLPRGPARRSMLEPDFWFENTHDSPDMDSIPSTREEAEKQRQSRSRRPPSQRLSVRDVGPRPRSRSRRRTIELEEAPEPAPLAALAPAIQRTVPPTMLQHATQGPPREPFTFVDDSNQRRVSSNVLGTHTRDEKVSAYLSQLPSFDESPGSELYVPPVSEGRMSRRQSAAAPSVRTARSRPVSMEGTMFHDAFDDDA</sequence>
<evidence type="ECO:0000256" key="2">
    <source>
        <dbReference type="SAM" id="Phobius"/>
    </source>
</evidence>
<feature type="region of interest" description="Disordered" evidence="1">
    <location>
        <begin position="447"/>
        <end position="501"/>
    </location>
</feature>
<keyword evidence="2" id="KW-0812">Transmembrane</keyword>
<keyword evidence="4" id="KW-1185">Reference proteome</keyword>
<name>A0AAF0F208_9BASI</name>
<dbReference type="RefSeq" id="XP_060124180.1">
    <property type="nucleotide sequence ID" value="XM_060268197.1"/>
</dbReference>
<dbReference type="InterPro" id="IPR028000">
    <property type="entry name" value="Pma1"/>
</dbReference>
<dbReference type="GeneID" id="85227931"/>
<dbReference type="Proteomes" id="UP001217754">
    <property type="component" value="Chromosome 9"/>
</dbReference>
<keyword evidence="2" id="KW-1133">Transmembrane helix</keyword>
<organism evidence="3 4">
    <name type="scientific">Malassezia japonica</name>
    <dbReference type="NCBI Taxonomy" id="223818"/>
    <lineage>
        <taxon>Eukaryota</taxon>
        <taxon>Fungi</taxon>
        <taxon>Dikarya</taxon>
        <taxon>Basidiomycota</taxon>
        <taxon>Ustilaginomycotina</taxon>
        <taxon>Malasseziomycetes</taxon>
        <taxon>Malasseziales</taxon>
        <taxon>Malasseziaceae</taxon>
        <taxon>Malassezia</taxon>
    </lineage>
</organism>
<dbReference type="AlphaFoldDB" id="A0AAF0F208"/>
<dbReference type="Pfam" id="PF14610">
    <property type="entry name" value="Psg1"/>
    <property type="match status" value="1"/>
</dbReference>
<evidence type="ECO:0000313" key="3">
    <source>
        <dbReference type="EMBL" id="WFD41283.1"/>
    </source>
</evidence>
<protein>
    <submittedName>
        <fullName evidence="3">Uncharacterized protein</fullName>
    </submittedName>
</protein>
<accession>A0AAF0F208</accession>